<keyword evidence="3" id="KW-1185">Reference proteome</keyword>
<dbReference type="Proteomes" id="UP000664369">
    <property type="component" value="Unassembled WGS sequence"/>
</dbReference>
<dbReference type="RefSeq" id="WP_208176792.1">
    <property type="nucleotide sequence ID" value="NZ_JAGETZ010000009.1"/>
</dbReference>
<name>A0ABS3QIN6_9BACT</name>
<sequence>MLQTSLDDFYVAYQINAYIRLPHRQAGLYSQLHQHIQDEFARAGVEIMSPHYRATRTGTEAGSTIPPLPPG</sequence>
<protein>
    <recommendedName>
        <fullName evidence="1">Mechanosensitive ion channel MscS C-terminal domain-containing protein</fullName>
    </recommendedName>
</protein>
<feature type="domain" description="Mechanosensitive ion channel MscS C-terminal" evidence="1">
    <location>
        <begin position="4"/>
        <end position="47"/>
    </location>
</feature>
<evidence type="ECO:0000313" key="3">
    <source>
        <dbReference type="Proteomes" id="UP000664369"/>
    </source>
</evidence>
<gene>
    <name evidence="2" type="ORF">J4E00_18720</name>
</gene>
<organism evidence="2 3">
    <name type="scientific">Hymenobacter negativus</name>
    <dbReference type="NCBI Taxonomy" id="2795026"/>
    <lineage>
        <taxon>Bacteria</taxon>
        <taxon>Pseudomonadati</taxon>
        <taxon>Bacteroidota</taxon>
        <taxon>Cytophagia</taxon>
        <taxon>Cytophagales</taxon>
        <taxon>Hymenobacteraceae</taxon>
        <taxon>Hymenobacter</taxon>
    </lineage>
</organism>
<comment type="caution">
    <text evidence="2">The sequence shown here is derived from an EMBL/GenBank/DDBJ whole genome shotgun (WGS) entry which is preliminary data.</text>
</comment>
<reference evidence="2 3" key="1">
    <citation type="submission" date="2021-03" db="EMBL/GenBank/DDBJ databases">
        <authorList>
            <person name="Kim M.K."/>
        </authorList>
    </citation>
    <scope>NUCLEOTIDE SEQUENCE [LARGE SCALE GENOMIC DNA]</scope>
    <source>
        <strain evidence="2 3">BT442</strain>
    </source>
</reference>
<evidence type="ECO:0000259" key="1">
    <source>
        <dbReference type="Pfam" id="PF21082"/>
    </source>
</evidence>
<dbReference type="SUPFAM" id="SSF82689">
    <property type="entry name" value="Mechanosensitive channel protein MscS (YggB), C-terminal domain"/>
    <property type="match status" value="1"/>
</dbReference>
<accession>A0ABS3QIN6</accession>
<proteinExistence type="predicted"/>
<dbReference type="Pfam" id="PF21082">
    <property type="entry name" value="MS_channel_3rd"/>
    <property type="match status" value="1"/>
</dbReference>
<evidence type="ECO:0000313" key="2">
    <source>
        <dbReference type="EMBL" id="MBO2011102.1"/>
    </source>
</evidence>
<dbReference type="InterPro" id="IPR049278">
    <property type="entry name" value="MS_channel_C"/>
</dbReference>
<dbReference type="EMBL" id="JAGETZ010000009">
    <property type="protein sequence ID" value="MBO2011102.1"/>
    <property type="molecule type" value="Genomic_DNA"/>
</dbReference>
<dbReference type="InterPro" id="IPR011066">
    <property type="entry name" value="MscS_channel_C_sf"/>
</dbReference>